<dbReference type="STRING" id="1335309.GA0116948_10434"/>
<accession>A0A1C4CAQ2</accession>
<evidence type="ECO:0000256" key="1">
    <source>
        <dbReference type="SAM" id="SignalP"/>
    </source>
</evidence>
<dbReference type="SUPFAM" id="SSF51004">
    <property type="entry name" value="C-terminal (heme d1) domain of cytochrome cd1-nitrite reductase"/>
    <property type="match status" value="1"/>
</dbReference>
<dbReference type="Gene3D" id="2.130.10.10">
    <property type="entry name" value="YVTN repeat-like/Quinoprotein amine dehydrogenase"/>
    <property type="match status" value="1"/>
</dbReference>
<sequence>MRLHLWFPCLCLLWPTVVLSQSSLARYHVMQEFAIGGSGGWDYLSVDASAHRLYISHGNQVEVRDSRNGDSIGVLTGLSGVHGIALVPALQKGFISNGKNNSILVFHTINLKAGASIPAGQHPDAIYYDPFSQRVFVGNGHSNSLTVIDPDKEMVVATIALPGKPESMVADTGKLYVNIEDKNSIVVIDTKTLQRSATWPLTRGHEPSGLAIDLKTKRLFAGCGNKLLCVVDATNGRNIIQLPIGDECDGVVFDPARNTAFSANGEGNITAVEELNPAKYHIAFTIPTQHSARTIALDPETHYLYLPAAVVKPVATGHPQALPGTFRVLVVGE</sequence>
<protein>
    <submittedName>
        <fullName evidence="2">40-residue YVTN family beta-propeller repeat-containing protein</fullName>
    </submittedName>
</protein>
<proteinExistence type="predicted"/>
<organism evidence="2 3">
    <name type="scientific">Chitinophaga costaii</name>
    <dbReference type="NCBI Taxonomy" id="1335309"/>
    <lineage>
        <taxon>Bacteria</taxon>
        <taxon>Pseudomonadati</taxon>
        <taxon>Bacteroidota</taxon>
        <taxon>Chitinophagia</taxon>
        <taxon>Chitinophagales</taxon>
        <taxon>Chitinophagaceae</taxon>
        <taxon>Chitinophaga</taxon>
    </lineage>
</organism>
<dbReference type="InterPro" id="IPR051200">
    <property type="entry name" value="Host-pathogen_enzymatic-act"/>
</dbReference>
<dbReference type="EMBL" id="FMAR01000004">
    <property type="protein sequence ID" value="SCC16122.1"/>
    <property type="molecule type" value="Genomic_DNA"/>
</dbReference>
<feature type="chain" id="PRO_5008689780" evidence="1">
    <location>
        <begin position="21"/>
        <end position="333"/>
    </location>
</feature>
<dbReference type="InterPro" id="IPR011048">
    <property type="entry name" value="Haem_d1_sf"/>
</dbReference>
<keyword evidence="1" id="KW-0732">Signal</keyword>
<keyword evidence="3" id="KW-1185">Reference proteome</keyword>
<feature type="signal peptide" evidence="1">
    <location>
        <begin position="1"/>
        <end position="20"/>
    </location>
</feature>
<dbReference type="PANTHER" id="PTHR47197">
    <property type="entry name" value="PROTEIN NIRF"/>
    <property type="match status" value="1"/>
</dbReference>
<gene>
    <name evidence="2" type="ORF">GA0116948_10434</name>
</gene>
<dbReference type="Proteomes" id="UP000242818">
    <property type="component" value="Unassembled WGS sequence"/>
</dbReference>
<dbReference type="AlphaFoldDB" id="A0A1C4CAQ2"/>
<name>A0A1C4CAQ2_9BACT</name>
<evidence type="ECO:0000313" key="3">
    <source>
        <dbReference type="Proteomes" id="UP000242818"/>
    </source>
</evidence>
<evidence type="ECO:0000313" key="2">
    <source>
        <dbReference type="EMBL" id="SCC16122.1"/>
    </source>
</evidence>
<reference evidence="2 3" key="1">
    <citation type="submission" date="2016-08" db="EMBL/GenBank/DDBJ databases">
        <authorList>
            <person name="Seilhamer J.J."/>
        </authorList>
    </citation>
    <scope>NUCLEOTIDE SEQUENCE [LARGE SCALE GENOMIC DNA]</scope>
    <source>
        <strain evidence="2 3">A37T2</strain>
    </source>
</reference>
<dbReference type="InterPro" id="IPR015943">
    <property type="entry name" value="WD40/YVTN_repeat-like_dom_sf"/>
</dbReference>
<dbReference type="PANTHER" id="PTHR47197:SF3">
    <property type="entry name" value="DIHYDRO-HEME D1 DEHYDROGENASE"/>
    <property type="match status" value="1"/>
</dbReference>